<evidence type="ECO:0000313" key="3">
    <source>
        <dbReference type="Proteomes" id="UP000048908"/>
    </source>
</evidence>
<gene>
    <name evidence="2" type="primary">lipO</name>
    <name evidence="2" type="ORF">JAN5088_03543</name>
</gene>
<name>A0A0M6XW02_9RHOB</name>
<feature type="signal peptide" evidence="1">
    <location>
        <begin position="1"/>
        <end position="22"/>
    </location>
</feature>
<dbReference type="Gene3D" id="3.40.190.10">
    <property type="entry name" value="Periplasmic binding protein-like II"/>
    <property type="match status" value="2"/>
</dbReference>
<protein>
    <submittedName>
        <fullName evidence="2">Lipoprotein LplA</fullName>
    </submittedName>
</protein>
<dbReference type="EMBL" id="CXPG01000025">
    <property type="protein sequence ID" value="CTQ34747.1"/>
    <property type="molecule type" value="Genomic_DNA"/>
</dbReference>
<keyword evidence="2" id="KW-0449">Lipoprotein</keyword>
<dbReference type="PANTHER" id="PTHR43649">
    <property type="entry name" value="ARABINOSE-BINDING PROTEIN-RELATED"/>
    <property type="match status" value="1"/>
</dbReference>
<keyword evidence="1" id="KW-0732">Signal</keyword>
<reference evidence="2 3" key="1">
    <citation type="submission" date="2015-07" db="EMBL/GenBank/DDBJ databases">
        <authorList>
            <person name="Noorani M."/>
        </authorList>
    </citation>
    <scope>NUCLEOTIDE SEQUENCE [LARGE SCALE GENOMIC DNA]</scope>
    <source>
        <strain evidence="2 3">CECT 5088</strain>
    </source>
</reference>
<evidence type="ECO:0000313" key="2">
    <source>
        <dbReference type="EMBL" id="CTQ34747.1"/>
    </source>
</evidence>
<dbReference type="Proteomes" id="UP000048908">
    <property type="component" value="Unassembled WGS sequence"/>
</dbReference>
<dbReference type="OrthoDB" id="9787283at2"/>
<dbReference type="AlphaFoldDB" id="A0A0M6XW02"/>
<organism evidence="2 3">
    <name type="scientific">Jannaschia rubra</name>
    <dbReference type="NCBI Taxonomy" id="282197"/>
    <lineage>
        <taxon>Bacteria</taxon>
        <taxon>Pseudomonadati</taxon>
        <taxon>Pseudomonadota</taxon>
        <taxon>Alphaproteobacteria</taxon>
        <taxon>Rhodobacterales</taxon>
        <taxon>Roseobacteraceae</taxon>
        <taxon>Jannaschia</taxon>
    </lineage>
</organism>
<evidence type="ECO:0000256" key="1">
    <source>
        <dbReference type="SAM" id="SignalP"/>
    </source>
</evidence>
<proteinExistence type="predicted"/>
<dbReference type="SUPFAM" id="SSF53850">
    <property type="entry name" value="Periplasmic binding protein-like II"/>
    <property type="match status" value="1"/>
</dbReference>
<sequence length="523" mass="59762">MRTLKVSLAILATTAITAPAFAQELELPIVEEPLELTIHMHWPRAQGYGPGGDTSTLYPVEEAVREMTNIHLVDQTSGRNTTDNNEAMNLLIATGDLPDIVGGNLIKQPVNQYGPEGAFVPLGDLIEEHAPNIKAFFDARPELWNALQAHDGNVYYIPYLPDGKYGRAWFIRQDWLDKLGLEQPQNVEELHEVLVAFRDRDPNGNGQKDEVPFFARDWEEVIRLVTLWDARSSGSDTYHDFYVTDDGQVAHPYAQEAYRDALANVAQWYKEDLIDPEIFTRGSSSRDFLLGENLGGVTHDWFASTSGYNDALGDDIEGFNFIPFLPPASAGGVRMEEHRRTPIKPDGWAITFSNEHPVETVKYFDFFFSEYGALLANFGVEGKSWDMVDGEPIYKEEVLTSDTPVNSQMYLEGAQIYRGYPQDYRYEWQWTSQPAREGIELYDQHDLLVEQFLGVSFNKEEQAIYDRYWPSLRTYMLERQQAWILGSGDVREDWDAYVEALNDMGYEEVIEVMNSAYRRQYDG</sequence>
<dbReference type="PANTHER" id="PTHR43649:SF17">
    <property type="entry name" value="ABC TRANSPORTER SOLUTE BINDING PROTEIN-SUGAR TRANSPORT"/>
    <property type="match status" value="1"/>
</dbReference>
<dbReference type="InterPro" id="IPR050490">
    <property type="entry name" value="Bact_solute-bd_prot1"/>
</dbReference>
<keyword evidence="3" id="KW-1185">Reference proteome</keyword>
<accession>A0A0M6XW02</accession>
<feature type="chain" id="PRO_5005807123" evidence="1">
    <location>
        <begin position="23"/>
        <end position="523"/>
    </location>
</feature>
<dbReference type="STRING" id="282197.SAMN04488517_11112"/>
<dbReference type="RefSeq" id="WP_055684112.1">
    <property type="nucleotide sequence ID" value="NZ_CXPG01000025.1"/>
</dbReference>